<gene>
    <name evidence="6" type="ORF">DHEL01_v211705</name>
</gene>
<feature type="transmembrane region" description="Helical" evidence="4">
    <location>
        <begin position="96"/>
        <end position="118"/>
    </location>
</feature>
<feature type="transmembrane region" description="Helical" evidence="4">
    <location>
        <begin position="618"/>
        <end position="637"/>
    </location>
</feature>
<keyword evidence="4" id="KW-0472">Membrane</keyword>
<feature type="transmembrane region" description="Helical" evidence="4">
    <location>
        <begin position="844"/>
        <end position="866"/>
    </location>
</feature>
<feature type="region of interest" description="Disordered" evidence="3">
    <location>
        <begin position="949"/>
        <end position="996"/>
    </location>
</feature>
<organism evidence="6 7">
    <name type="scientific">Diaporthe helianthi</name>
    <dbReference type="NCBI Taxonomy" id="158607"/>
    <lineage>
        <taxon>Eukaryota</taxon>
        <taxon>Fungi</taxon>
        <taxon>Dikarya</taxon>
        <taxon>Ascomycota</taxon>
        <taxon>Pezizomycotina</taxon>
        <taxon>Sordariomycetes</taxon>
        <taxon>Sordariomycetidae</taxon>
        <taxon>Diaporthales</taxon>
        <taxon>Diaporthaceae</taxon>
        <taxon>Diaporthe</taxon>
    </lineage>
</organism>
<dbReference type="InterPro" id="IPR050375">
    <property type="entry name" value="MFS_TsgA-like"/>
</dbReference>
<sequence length="996" mass="109400">MSDMAVSADHIPDRGPAVFAVTTATLVVGTAFFIARLFCRYLIVKRVSWDDYFIILAWFLAVGLSTTIDIGTSKGLGRHDANIASQDRLPLRKTEYVFSVLYNPALMALKTSILIFYLRLSKNTQQVLRIASWIVLGIVNIAGVVLTFLNIFQCDPVVAAFSLYRYQAQCIPLLTEFICSAPVNIVTDLAILALPIPVLTGMRLPKRQKYILVFTFSLGIFVTIVDVVRIYYLQQAISFVPTTPSSDPDASFGDSPEFAWNASLSLMWSAVEVNVGMICACIPTLKPLIVKILPSVLFDPDGTHGSSLSTYATDTQDKEPTGSQNAPGPVEPGEGPETLAVPAPAQQQDSPAELISALDFLTTPHMVNAPPPSPASTQPLSPGRRSTWMSGRSGRSRNDNAIYFGFVNMRRPKSMIKTAPGESLRYCVVVTILFLLWGFSYGLLNTLNNVIATVSDMSTAETLGLTSAYFGGGYFFGPLVVGEWVLRHDEHARFHRNRRRHKHRDAVGGFKATFILGLCIYGIGTIMFWPCAVLTSFPGFIISNFVVGFGLGVLETAANPFIILCGPQQYAETRILIAQGFQGVASVMSGLLAQKVFFDEIADSEGRRTSLELIDVQWTYLAITLTCVALALLFYYMPLPEVTDAELGRAAERLPVDAKKRTVGGLQLRTLCIILAVMAQWFYVAAQESMSIFFEDLMTPTLPGPSDADQPIGLLLSVSDYLLIAHTAFTISRFNSAHLAWLSVRHPQNRLVPTPRTQLTIFSALSVVFALMCAVLRPANPNYVAIPAILFFFVEGPIWPLIFAMGLRGQGNRTKRASAWLTMGASGPAFWPFVMYGIMNNNGVSVQLAFIVIVILLLFTLAYPIFLTIQRDAKELVDQKTHHGRRASAGGGMGVGEHPESGLSTRDPSANMDEMLRHRRMSNATSSSYYKDSGPLAYVVGKIYDFNEKRREKKRQGSSTTSSSSPMWEHFELRRESDGDQSGNGEGQDGGNRTPT</sequence>
<dbReference type="GO" id="GO:0022857">
    <property type="term" value="F:transmembrane transporter activity"/>
    <property type="evidence" value="ECO:0007669"/>
    <property type="project" value="InterPro"/>
</dbReference>
<evidence type="ECO:0000259" key="5">
    <source>
        <dbReference type="Pfam" id="PF20684"/>
    </source>
</evidence>
<evidence type="ECO:0000256" key="2">
    <source>
        <dbReference type="ARBA" id="ARBA00022475"/>
    </source>
</evidence>
<feature type="region of interest" description="Disordered" evidence="3">
    <location>
        <begin position="880"/>
        <end position="909"/>
    </location>
</feature>
<protein>
    <submittedName>
        <fullName evidence="6">Fucose permease</fullName>
    </submittedName>
</protein>
<dbReference type="InterPro" id="IPR011701">
    <property type="entry name" value="MFS"/>
</dbReference>
<keyword evidence="4" id="KW-0812">Transmembrane</keyword>
<evidence type="ECO:0000256" key="4">
    <source>
        <dbReference type="SAM" id="Phobius"/>
    </source>
</evidence>
<dbReference type="InParanoid" id="A0A2P5HI34"/>
<feature type="transmembrane region" description="Helical" evidence="4">
    <location>
        <begin position="17"/>
        <end position="39"/>
    </location>
</feature>
<dbReference type="InterPro" id="IPR049326">
    <property type="entry name" value="Rhodopsin_dom_fungi"/>
</dbReference>
<keyword evidence="4" id="KW-1133">Transmembrane helix</keyword>
<dbReference type="Gene3D" id="1.20.1250.20">
    <property type="entry name" value="MFS general substrate transporter like domains"/>
    <property type="match status" value="2"/>
</dbReference>
<dbReference type="PANTHER" id="PTHR43702">
    <property type="entry name" value="L-FUCOSE-PROTON SYMPORTER"/>
    <property type="match status" value="1"/>
</dbReference>
<feature type="region of interest" description="Disordered" evidence="3">
    <location>
        <begin position="366"/>
        <end position="394"/>
    </location>
</feature>
<feature type="transmembrane region" description="Helical" evidence="4">
    <location>
        <begin position="464"/>
        <end position="486"/>
    </location>
</feature>
<dbReference type="Pfam" id="PF20684">
    <property type="entry name" value="Fung_rhodopsin"/>
    <property type="match status" value="1"/>
</dbReference>
<feature type="transmembrane region" description="Helical" evidence="4">
    <location>
        <begin position="51"/>
        <end position="68"/>
    </location>
</feature>
<feature type="transmembrane region" description="Helical" evidence="4">
    <location>
        <begin position="668"/>
        <end position="686"/>
    </location>
</feature>
<dbReference type="GO" id="GO:0005886">
    <property type="term" value="C:plasma membrane"/>
    <property type="evidence" value="ECO:0007669"/>
    <property type="project" value="UniProtKB-SubCell"/>
</dbReference>
<feature type="transmembrane region" description="Helical" evidence="4">
    <location>
        <begin position="541"/>
        <end position="564"/>
    </location>
</feature>
<evidence type="ECO:0000313" key="6">
    <source>
        <dbReference type="EMBL" id="POS69902.1"/>
    </source>
</evidence>
<feature type="compositionally biased region" description="Basic and acidic residues" evidence="3">
    <location>
        <begin position="969"/>
        <end position="978"/>
    </location>
</feature>
<dbReference type="Proteomes" id="UP000094444">
    <property type="component" value="Unassembled WGS sequence"/>
</dbReference>
<dbReference type="STRING" id="158607.A0A2P5HI34"/>
<evidence type="ECO:0000256" key="3">
    <source>
        <dbReference type="SAM" id="MobiDB-lite"/>
    </source>
</evidence>
<feature type="region of interest" description="Disordered" evidence="3">
    <location>
        <begin position="307"/>
        <end position="346"/>
    </location>
</feature>
<dbReference type="OrthoDB" id="546893at2759"/>
<keyword evidence="2" id="KW-1003">Cell membrane</keyword>
<comment type="caution">
    <text evidence="6">The sequence shown here is derived from an EMBL/GenBank/DDBJ whole genome shotgun (WGS) entry which is preliminary data.</text>
</comment>
<feature type="transmembrane region" description="Helical" evidence="4">
    <location>
        <begin position="759"/>
        <end position="777"/>
    </location>
</feature>
<feature type="domain" description="Rhodopsin" evidence="5">
    <location>
        <begin position="35"/>
        <end position="290"/>
    </location>
</feature>
<feature type="transmembrane region" description="Helical" evidence="4">
    <location>
        <begin position="819"/>
        <end position="838"/>
    </location>
</feature>
<dbReference type="Pfam" id="PF07690">
    <property type="entry name" value="MFS_1"/>
    <property type="match status" value="1"/>
</dbReference>
<feature type="transmembrane region" description="Helical" evidence="4">
    <location>
        <begin position="783"/>
        <end position="807"/>
    </location>
</feature>
<dbReference type="SUPFAM" id="SSF103473">
    <property type="entry name" value="MFS general substrate transporter"/>
    <property type="match status" value="1"/>
</dbReference>
<dbReference type="InterPro" id="IPR036259">
    <property type="entry name" value="MFS_trans_sf"/>
</dbReference>
<dbReference type="EMBL" id="MAVT02001926">
    <property type="protein sequence ID" value="POS69902.1"/>
    <property type="molecule type" value="Genomic_DNA"/>
</dbReference>
<accession>A0A2P5HI34</accession>
<reference evidence="6" key="1">
    <citation type="submission" date="2017-09" db="EMBL/GenBank/DDBJ databases">
        <title>Polyketide synthases of a Diaporthe helianthi virulent isolate.</title>
        <authorList>
            <person name="Baroncelli R."/>
        </authorList>
    </citation>
    <scope>NUCLEOTIDE SEQUENCE [LARGE SCALE GENOMIC DNA]</scope>
    <source>
        <strain evidence="6">7/96</strain>
    </source>
</reference>
<comment type="subcellular location">
    <subcellularLocation>
        <location evidence="1">Cell inner membrane</location>
        <topology evidence="1">Multi-pass membrane protein</topology>
    </subcellularLocation>
</comment>
<evidence type="ECO:0000313" key="7">
    <source>
        <dbReference type="Proteomes" id="UP000094444"/>
    </source>
</evidence>
<feature type="transmembrane region" description="Helical" evidence="4">
    <location>
        <begin position="423"/>
        <end position="444"/>
    </location>
</feature>
<dbReference type="AlphaFoldDB" id="A0A2P5HI34"/>
<feature type="transmembrane region" description="Helical" evidence="4">
    <location>
        <begin position="507"/>
        <end position="529"/>
    </location>
</feature>
<feature type="transmembrane region" description="Helical" evidence="4">
    <location>
        <begin position="130"/>
        <end position="153"/>
    </location>
</feature>
<proteinExistence type="predicted"/>
<evidence type="ECO:0000256" key="1">
    <source>
        <dbReference type="ARBA" id="ARBA00004429"/>
    </source>
</evidence>
<keyword evidence="7" id="KW-1185">Reference proteome</keyword>
<feature type="transmembrane region" description="Helical" evidence="4">
    <location>
        <begin position="210"/>
        <end position="232"/>
    </location>
</feature>
<name>A0A2P5HI34_DIAHE</name>
<dbReference type="PANTHER" id="PTHR43702:SF13">
    <property type="entry name" value="MONOSACCHARIDE TRANSPORTER, PUTATIVE (AFU_ORTHOLOGUE AFUA_4G06630)-RELATED"/>
    <property type="match status" value="1"/>
</dbReference>
<feature type="compositionally biased region" description="Low complexity" evidence="3">
    <location>
        <begin position="327"/>
        <end position="337"/>
    </location>
</feature>